<dbReference type="InterPro" id="IPR043519">
    <property type="entry name" value="NT_sf"/>
</dbReference>
<sequence length="64" mass="7468">MIKFRPISHNVREILPLLPDYLEKDKDICLTYLFGSFASEKERKLSDVDIAVLLNEKLEEETCP</sequence>
<organism evidence="2">
    <name type="scientific">Candidatus Methanophagaceae archaeon ANME-1 ERB6</name>
    <dbReference type="NCBI Taxonomy" id="2759912"/>
    <lineage>
        <taxon>Archaea</taxon>
        <taxon>Methanobacteriati</taxon>
        <taxon>Methanobacteriota</taxon>
        <taxon>Stenosarchaea group</taxon>
        <taxon>Methanomicrobia</taxon>
        <taxon>Candidatus Methanophagales</taxon>
        <taxon>Candidatus Methanophagaceae</taxon>
    </lineage>
</organism>
<dbReference type="Gene3D" id="3.30.460.10">
    <property type="entry name" value="Beta Polymerase, domain 2"/>
    <property type="match status" value="1"/>
</dbReference>
<protein>
    <recommendedName>
        <fullName evidence="1">Polymerase beta nucleotidyltransferase domain-containing protein</fullName>
    </recommendedName>
</protein>
<dbReference type="Pfam" id="PF18765">
    <property type="entry name" value="Polbeta"/>
    <property type="match status" value="1"/>
</dbReference>
<dbReference type="EMBL" id="MT631466">
    <property type="protein sequence ID" value="QNO51309.1"/>
    <property type="molecule type" value="Genomic_DNA"/>
</dbReference>
<reference evidence="2" key="1">
    <citation type="submission" date="2020-06" db="EMBL/GenBank/DDBJ databases">
        <title>Unique genomic features of the anaerobic methanotrophic archaea.</title>
        <authorList>
            <person name="Chadwick G.L."/>
            <person name="Skennerton C.T."/>
            <person name="Laso-Perez R."/>
            <person name="Leu A.O."/>
            <person name="Speth D.R."/>
            <person name="Yu H."/>
            <person name="Morgan-Lang C."/>
            <person name="Hatzenpichler R."/>
            <person name="Goudeau D."/>
            <person name="Malmstrom R."/>
            <person name="Brazelton W.J."/>
            <person name="Woyke T."/>
            <person name="Hallam S.J."/>
            <person name="Tyson G.W."/>
            <person name="Wegener G."/>
            <person name="Boetius A."/>
            <person name="Orphan V."/>
        </authorList>
    </citation>
    <scope>NUCLEOTIDE SEQUENCE</scope>
</reference>
<name>A0A7G9YTH5_9EURY</name>
<dbReference type="InterPro" id="IPR041633">
    <property type="entry name" value="Polbeta"/>
</dbReference>
<proteinExistence type="predicted"/>
<evidence type="ECO:0000313" key="2">
    <source>
        <dbReference type="EMBL" id="QNO51309.1"/>
    </source>
</evidence>
<dbReference type="AlphaFoldDB" id="A0A7G9YTH5"/>
<accession>A0A7G9YTH5</accession>
<dbReference type="CDD" id="cd05403">
    <property type="entry name" value="NT_KNTase_like"/>
    <property type="match status" value="1"/>
</dbReference>
<evidence type="ECO:0000259" key="1">
    <source>
        <dbReference type="Pfam" id="PF18765"/>
    </source>
</evidence>
<gene>
    <name evidence="2" type="ORF">HDBBLJII_00006</name>
</gene>
<feature type="domain" description="Polymerase beta nucleotidyltransferase" evidence="1">
    <location>
        <begin position="20"/>
        <end position="61"/>
    </location>
</feature>
<dbReference type="SUPFAM" id="SSF81301">
    <property type="entry name" value="Nucleotidyltransferase"/>
    <property type="match status" value="1"/>
</dbReference>